<dbReference type="GO" id="GO:0000492">
    <property type="term" value="P:box C/D snoRNP assembly"/>
    <property type="evidence" value="ECO:0007669"/>
    <property type="project" value="TreeGrafter"/>
</dbReference>
<keyword evidence="2 4" id="KW-0863">Zinc-finger</keyword>
<dbReference type="GO" id="GO:0000463">
    <property type="term" value="P:maturation of LSU-rRNA from tricistronic rRNA transcript (SSU-rRNA, 5.8S rRNA, LSU-rRNA)"/>
    <property type="evidence" value="ECO:0007669"/>
    <property type="project" value="TreeGrafter"/>
</dbReference>
<evidence type="ECO:0000256" key="4">
    <source>
        <dbReference type="PROSITE-ProRule" id="PRU00453"/>
    </source>
</evidence>
<dbReference type="eggNOG" id="KOG2857">
    <property type="taxonomic scope" value="Eukaryota"/>
</dbReference>
<dbReference type="PROSITE" id="PS51083">
    <property type="entry name" value="ZF_HIT"/>
    <property type="match status" value="1"/>
</dbReference>
<evidence type="ECO:0000256" key="3">
    <source>
        <dbReference type="ARBA" id="ARBA00022833"/>
    </source>
</evidence>
<dbReference type="GO" id="GO:0008270">
    <property type="term" value="F:zinc ion binding"/>
    <property type="evidence" value="ECO:0007669"/>
    <property type="project" value="UniProtKB-UniRule"/>
</dbReference>
<evidence type="ECO:0000256" key="2">
    <source>
        <dbReference type="ARBA" id="ARBA00022771"/>
    </source>
</evidence>
<dbReference type="InterPro" id="IPR007529">
    <property type="entry name" value="Znf_HIT"/>
</dbReference>
<dbReference type="InterPro" id="IPR051639">
    <property type="entry name" value="BCD1"/>
</dbReference>
<keyword evidence="1" id="KW-0479">Metal-binding</keyword>
<dbReference type="Proteomes" id="UP000030689">
    <property type="component" value="Unassembled WGS sequence"/>
</dbReference>
<evidence type="ECO:0000256" key="5">
    <source>
        <dbReference type="SAM" id="MobiDB-lite"/>
    </source>
</evidence>
<dbReference type="Pfam" id="PF04438">
    <property type="entry name" value="zf-HIT"/>
    <property type="match status" value="1"/>
</dbReference>
<keyword evidence="8" id="KW-1185">Reference proteome</keyword>
<dbReference type="GO" id="GO:0048254">
    <property type="term" value="P:snoRNA localization"/>
    <property type="evidence" value="ECO:0007669"/>
    <property type="project" value="TreeGrafter"/>
</dbReference>
<feature type="domain" description="HIT-type" evidence="6">
    <location>
        <begin position="64"/>
        <end position="97"/>
    </location>
</feature>
<dbReference type="STRING" id="72664.V4P4F7"/>
<proteinExistence type="predicted"/>
<dbReference type="Gene3D" id="3.30.60.190">
    <property type="match status" value="1"/>
</dbReference>
<name>V4P4F7_EUTSA</name>
<reference evidence="7 8" key="1">
    <citation type="journal article" date="2013" name="Front. Plant Sci.">
        <title>The Reference Genome of the Halophytic Plant Eutrema salsugineum.</title>
        <authorList>
            <person name="Yang R."/>
            <person name="Jarvis D.E."/>
            <person name="Chen H."/>
            <person name="Beilstein M.A."/>
            <person name="Grimwood J."/>
            <person name="Jenkins J."/>
            <person name="Shu S."/>
            <person name="Prochnik S."/>
            <person name="Xin M."/>
            <person name="Ma C."/>
            <person name="Schmutz J."/>
            <person name="Wing R.A."/>
            <person name="Mitchell-Olds T."/>
            <person name="Schumaker K.S."/>
            <person name="Wang X."/>
        </authorList>
    </citation>
    <scope>NUCLEOTIDE SEQUENCE [LARGE SCALE GENOMIC DNA]</scope>
</reference>
<evidence type="ECO:0000313" key="8">
    <source>
        <dbReference type="Proteomes" id="UP000030689"/>
    </source>
</evidence>
<dbReference type="CDD" id="cd23024">
    <property type="entry name" value="zf-HIT_ZNHIT2-3"/>
    <property type="match status" value="1"/>
</dbReference>
<dbReference type="AlphaFoldDB" id="V4P4F7"/>
<protein>
    <recommendedName>
        <fullName evidence="6">HIT-type domain-containing protein</fullName>
    </recommendedName>
</protein>
<dbReference type="GO" id="GO:0005634">
    <property type="term" value="C:nucleus"/>
    <property type="evidence" value="ECO:0007669"/>
    <property type="project" value="TreeGrafter"/>
</dbReference>
<gene>
    <name evidence="7" type="ORF">EUTSA_v10026155mg</name>
</gene>
<dbReference type="EMBL" id="KI517384">
    <property type="protein sequence ID" value="ESQ54361.1"/>
    <property type="molecule type" value="Genomic_DNA"/>
</dbReference>
<feature type="region of interest" description="Disordered" evidence="5">
    <location>
        <begin position="95"/>
        <end position="114"/>
    </location>
</feature>
<dbReference type="OMA" id="RISGCAW"/>
<evidence type="ECO:0000259" key="6">
    <source>
        <dbReference type="PROSITE" id="PS51083"/>
    </source>
</evidence>
<sequence>MPLRETNKKWQREKRIKEALWADIRNIWPKVTTIASLLRFLFPESRRSLRKRYREMCPRAAPTCEICVKVVSKYKCPSCLVPYCSLGCFKKHKETPCAKPSSTEEKPAASPGKEVLVDRPVHVEESSDVAGKTQLEASAATPAKEVMVARPINVEEEKYVVEKTQLEAIASSSEIREALKDEALQKLICNIDSSSNPLSELDQAMGVEAFRVFTEKILSNISKSKDAQ</sequence>
<evidence type="ECO:0000256" key="1">
    <source>
        <dbReference type="ARBA" id="ARBA00022723"/>
    </source>
</evidence>
<evidence type="ECO:0000313" key="7">
    <source>
        <dbReference type="EMBL" id="ESQ54361.1"/>
    </source>
</evidence>
<keyword evidence="3" id="KW-0862">Zinc</keyword>
<dbReference type="Gramene" id="ESQ54361">
    <property type="protein sequence ID" value="ESQ54361"/>
    <property type="gene ID" value="EUTSA_v10026155mg"/>
</dbReference>
<dbReference type="PANTHER" id="PTHR13483:SF11">
    <property type="entry name" value="ZINC FINGER HIT DOMAIN-CONTAINING PROTEIN 3"/>
    <property type="match status" value="1"/>
</dbReference>
<dbReference type="SUPFAM" id="SSF144232">
    <property type="entry name" value="HIT/MYND zinc finger-like"/>
    <property type="match status" value="1"/>
</dbReference>
<dbReference type="PANTHER" id="PTHR13483">
    <property type="entry name" value="BOX C_D SNORNA PROTEIN 1-RELATED"/>
    <property type="match status" value="1"/>
</dbReference>
<organism evidence="7 8">
    <name type="scientific">Eutrema salsugineum</name>
    <name type="common">Saltwater cress</name>
    <name type="synonym">Sisymbrium salsugineum</name>
    <dbReference type="NCBI Taxonomy" id="72664"/>
    <lineage>
        <taxon>Eukaryota</taxon>
        <taxon>Viridiplantae</taxon>
        <taxon>Streptophyta</taxon>
        <taxon>Embryophyta</taxon>
        <taxon>Tracheophyta</taxon>
        <taxon>Spermatophyta</taxon>
        <taxon>Magnoliopsida</taxon>
        <taxon>eudicotyledons</taxon>
        <taxon>Gunneridae</taxon>
        <taxon>Pentapetalae</taxon>
        <taxon>rosids</taxon>
        <taxon>malvids</taxon>
        <taxon>Brassicales</taxon>
        <taxon>Brassicaceae</taxon>
        <taxon>Eutremeae</taxon>
        <taxon>Eutrema</taxon>
    </lineage>
</organism>
<accession>V4P4F7</accession>
<dbReference type="GO" id="GO:0070761">
    <property type="term" value="C:pre-snoRNP complex"/>
    <property type="evidence" value="ECO:0007669"/>
    <property type="project" value="TreeGrafter"/>
</dbReference>